<feature type="transmembrane region" description="Helical" evidence="1">
    <location>
        <begin position="7"/>
        <end position="40"/>
    </location>
</feature>
<keyword evidence="1" id="KW-0812">Transmembrane</keyword>
<dbReference type="RefSeq" id="WP_323691595.1">
    <property type="nucleotide sequence ID" value="NZ_CP116341.1"/>
</dbReference>
<evidence type="ECO:0000256" key="1">
    <source>
        <dbReference type="SAM" id="Phobius"/>
    </source>
</evidence>
<keyword evidence="3" id="KW-1185">Reference proteome</keyword>
<evidence type="ECO:0000313" key="2">
    <source>
        <dbReference type="EMBL" id="WOV83907.1"/>
    </source>
</evidence>
<proteinExistence type="predicted"/>
<keyword evidence="1" id="KW-1133">Transmembrane helix</keyword>
<name>A0ABZ0KX26_9BACL</name>
<keyword evidence="1" id="KW-0472">Membrane</keyword>
<dbReference type="Proteomes" id="UP001303532">
    <property type="component" value="Chromosome"/>
</dbReference>
<protein>
    <submittedName>
        <fullName evidence="2">Uncharacterized protein</fullName>
    </submittedName>
</protein>
<accession>A0ABZ0KX26</accession>
<reference evidence="2 3" key="1">
    <citation type="submission" date="2023-01" db="EMBL/GenBank/DDBJ databases">
        <title>Sporosarcina sp. nov., isolated from Korean tranditional fermented seafood 'Jeotgal'.</title>
        <authorList>
            <person name="Yang A.-I."/>
        </authorList>
    </citation>
    <scope>NUCLEOTIDE SEQUENCE [LARGE SCALE GENOMIC DNA]</scope>
    <source>
        <strain evidence="2 3">B2O-1</strain>
    </source>
</reference>
<sequence length="49" mass="5058">MIANAKAILFVFGLLLICAGLFVINSALGVIGLGVAMVMVAMILEHEGI</sequence>
<organism evidence="2 3">
    <name type="scientific">Sporosarcina jeotgali</name>
    <dbReference type="NCBI Taxonomy" id="3020056"/>
    <lineage>
        <taxon>Bacteria</taxon>
        <taxon>Bacillati</taxon>
        <taxon>Bacillota</taxon>
        <taxon>Bacilli</taxon>
        <taxon>Bacillales</taxon>
        <taxon>Caryophanaceae</taxon>
        <taxon>Sporosarcina</taxon>
    </lineage>
</organism>
<evidence type="ECO:0000313" key="3">
    <source>
        <dbReference type="Proteomes" id="UP001303532"/>
    </source>
</evidence>
<dbReference type="EMBL" id="CP116341">
    <property type="protein sequence ID" value="WOV83907.1"/>
    <property type="molecule type" value="Genomic_DNA"/>
</dbReference>
<gene>
    <name evidence="2" type="ORF">PGH26_13640</name>
</gene>